<feature type="repeat" description="TPR" evidence="2">
    <location>
        <begin position="147"/>
        <end position="180"/>
    </location>
</feature>
<keyword evidence="2" id="KW-0802">TPR repeat</keyword>
<dbReference type="InterPro" id="IPR011990">
    <property type="entry name" value="TPR-like_helical_dom_sf"/>
</dbReference>
<dbReference type="InterPro" id="IPR027417">
    <property type="entry name" value="P-loop_NTPase"/>
</dbReference>
<dbReference type="SUPFAM" id="SSF52540">
    <property type="entry name" value="P-loop containing nucleoside triphosphate hydrolases"/>
    <property type="match status" value="1"/>
</dbReference>
<dbReference type="InterPro" id="IPR019734">
    <property type="entry name" value="TPR_rpt"/>
</dbReference>
<dbReference type="Pfam" id="PF14559">
    <property type="entry name" value="TPR_19"/>
    <property type="match status" value="1"/>
</dbReference>
<dbReference type="Gene3D" id="3.40.50.300">
    <property type="entry name" value="P-loop containing nucleotide triphosphate hydrolases"/>
    <property type="match status" value="1"/>
</dbReference>
<dbReference type="Proteomes" id="UP000516134">
    <property type="component" value="Chromosome"/>
</dbReference>
<dbReference type="SUPFAM" id="SSF48452">
    <property type="entry name" value="TPR-like"/>
    <property type="match status" value="1"/>
</dbReference>
<dbReference type="Pfam" id="PF13432">
    <property type="entry name" value="TPR_16"/>
    <property type="match status" value="1"/>
</dbReference>
<proteinExistence type="predicted"/>
<keyword evidence="1" id="KW-0808">Transferase</keyword>
<dbReference type="PANTHER" id="PTHR12788">
    <property type="entry name" value="PROTEIN-TYROSINE SULFOTRANSFERASE 2"/>
    <property type="match status" value="1"/>
</dbReference>
<accession>A0ABX6T464</accession>
<gene>
    <name evidence="3" type="ORF">H9L15_07260</name>
</gene>
<dbReference type="Pfam" id="PF13469">
    <property type="entry name" value="Sulfotransfer_3"/>
    <property type="match status" value="1"/>
</dbReference>
<dbReference type="Gene3D" id="1.25.40.10">
    <property type="entry name" value="Tetratricopeptide repeat domain"/>
    <property type="match status" value="2"/>
</dbReference>
<dbReference type="InterPro" id="IPR026634">
    <property type="entry name" value="TPST-like"/>
</dbReference>
<evidence type="ECO:0000313" key="3">
    <source>
        <dbReference type="EMBL" id="QNP44251.1"/>
    </source>
</evidence>
<protein>
    <submittedName>
        <fullName evidence="3">Sulfotransferase</fullName>
    </submittedName>
</protein>
<keyword evidence="4" id="KW-1185">Reference proteome</keyword>
<name>A0ABX6T464_9SPHN</name>
<dbReference type="PROSITE" id="PS50005">
    <property type="entry name" value="TPR"/>
    <property type="match status" value="1"/>
</dbReference>
<sequence>MTAVSTLDDRTVAAIRDAISAARSGRVSEAFSIGERALAEGGDTAALSAMLGSMYCQSGNLEAGVRHLRAARAARPDDAVIAGNLASALAQSGDHPAALDILTAEVAAADPSLNMKRLRAFLAQETQQFSIAVPTYEEVVAAAPADWESWNNLGNARRLAGDIEGSVAALERAAELNPNSPPVRLNHAMALAALGRVDEAIEKLRGMADEFPSDTRALAELHAVLRELGREDDALDAIEEASARSPDDIELLLATASQRLNQLRTSPAEDSYSRVVQLEPGNALGNLGLAVVYELTNRTAELAELVTKAQERGVGDDVLNFIRAFDHRRGKRFAEGVSALDKVPDELETPRRSHLLGQLKEGVGAYDEAFAAFKRMNEIQLGDPTRPGERAEAYRNLVRTLSATVTPEWIGSWREETEPYSGPTPAFLLGFPRSGTTLLDTMLMGHDGVEVLEEEPTLLRASKILPFEDIPVASDEQIRLAREEYFRVAKLHAPLTPGKLLVDKNPLSLNALPIIKRLFPKAKIILALRHPCDVVLSCYITNFKLNDAMSNFLRLDTTAELYDLSFDFFEKAHQLVDLPVHTVIYENVVGDRETELRALLDFLELDWSDEVLDHEATAMNRGRIKTASYSQVAEPIYNRAAGRWQNYRKHLEPVIPVLEPWIAKFGYSL</sequence>
<reference evidence="3 4" key="1">
    <citation type="submission" date="2020-08" db="EMBL/GenBank/DDBJ databases">
        <title>Genome sequence of Sphingomonas daechungensis KACC 18115T.</title>
        <authorList>
            <person name="Hyun D.-W."/>
            <person name="Bae J.-W."/>
        </authorList>
    </citation>
    <scope>NUCLEOTIDE SEQUENCE [LARGE SCALE GENOMIC DNA]</scope>
    <source>
        <strain evidence="3 4">KACC 18115</strain>
    </source>
</reference>
<dbReference type="EMBL" id="CP060780">
    <property type="protein sequence ID" value="QNP44251.1"/>
    <property type="molecule type" value="Genomic_DNA"/>
</dbReference>
<dbReference type="PANTHER" id="PTHR12788:SF10">
    <property type="entry name" value="PROTEIN-TYROSINE SULFOTRANSFERASE"/>
    <property type="match status" value="1"/>
</dbReference>
<organism evidence="3 4">
    <name type="scientific">Sphingomonas daechungensis</name>
    <dbReference type="NCBI Taxonomy" id="1176646"/>
    <lineage>
        <taxon>Bacteria</taxon>
        <taxon>Pseudomonadati</taxon>
        <taxon>Pseudomonadota</taxon>
        <taxon>Alphaproteobacteria</taxon>
        <taxon>Sphingomonadales</taxon>
        <taxon>Sphingomonadaceae</taxon>
        <taxon>Sphingomonas</taxon>
    </lineage>
</organism>
<evidence type="ECO:0000313" key="4">
    <source>
        <dbReference type="Proteomes" id="UP000516134"/>
    </source>
</evidence>
<dbReference type="SMART" id="SM00028">
    <property type="entry name" value="TPR"/>
    <property type="match status" value="4"/>
</dbReference>
<dbReference type="RefSeq" id="WP_187715672.1">
    <property type="nucleotide sequence ID" value="NZ_BAABJC010000001.1"/>
</dbReference>
<evidence type="ECO:0000256" key="2">
    <source>
        <dbReference type="PROSITE-ProRule" id="PRU00339"/>
    </source>
</evidence>
<evidence type="ECO:0000256" key="1">
    <source>
        <dbReference type="ARBA" id="ARBA00022679"/>
    </source>
</evidence>